<dbReference type="Proteomes" id="UP001190700">
    <property type="component" value="Unassembled WGS sequence"/>
</dbReference>
<evidence type="ECO:0008006" key="4">
    <source>
        <dbReference type="Google" id="ProtNLM"/>
    </source>
</evidence>
<gene>
    <name evidence="2" type="ORF">CYMTET_47906</name>
</gene>
<dbReference type="AlphaFoldDB" id="A0AAE0BUV2"/>
<feature type="compositionally biased region" description="Low complexity" evidence="1">
    <location>
        <begin position="106"/>
        <end position="129"/>
    </location>
</feature>
<evidence type="ECO:0000256" key="1">
    <source>
        <dbReference type="SAM" id="MobiDB-lite"/>
    </source>
</evidence>
<organism evidence="2 3">
    <name type="scientific">Cymbomonas tetramitiformis</name>
    <dbReference type="NCBI Taxonomy" id="36881"/>
    <lineage>
        <taxon>Eukaryota</taxon>
        <taxon>Viridiplantae</taxon>
        <taxon>Chlorophyta</taxon>
        <taxon>Pyramimonadophyceae</taxon>
        <taxon>Pyramimonadales</taxon>
        <taxon>Pyramimonadaceae</taxon>
        <taxon>Cymbomonas</taxon>
    </lineage>
</organism>
<evidence type="ECO:0000313" key="3">
    <source>
        <dbReference type="Proteomes" id="UP001190700"/>
    </source>
</evidence>
<proteinExistence type="predicted"/>
<comment type="caution">
    <text evidence="2">The sequence shown here is derived from an EMBL/GenBank/DDBJ whole genome shotgun (WGS) entry which is preliminary data.</text>
</comment>
<protein>
    <recommendedName>
        <fullName evidence="4">Myb/SANT-like domain-containing protein</fullName>
    </recommendedName>
</protein>
<dbReference type="EMBL" id="LGRX02033179">
    <property type="protein sequence ID" value="KAK3242404.1"/>
    <property type="molecule type" value="Genomic_DNA"/>
</dbReference>
<feature type="region of interest" description="Disordered" evidence="1">
    <location>
        <begin position="184"/>
        <end position="206"/>
    </location>
</feature>
<evidence type="ECO:0000313" key="2">
    <source>
        <dbReference type="EMBL" id="KAK3242404.1"/>
    </source>
</evidence>
<feature type="region of interest" description="Disordered" evidence="1">
    <location>
        <begin position="97"/>
        <end position="145"/>
    </location>
</feature>
<sequence length="206" mass="21647">MPKQVKDAWKSVLAEVNEKYKQITTTEQVKTKWNTLKGIYRTALDLDTDKAKHVTGTSRVKLSGATLKYYTARHAILGNDQASAPACLVDGDDIKTSEPLPQANSPACATPATPVTPAGATAATAKHPPVASDKPSRKEKAKAPRVFQDAADIGPEAFSHAALAYGPPAVLSTDGVGGIDVAAYGFSVPPPPSGGTDDEDILRRLD</sequence>
<name>A0AAE0BUV2_9CHLO</name>
<accession>A0AAE0BUV2</accession>
<reference evidence="2 3" key="1">
    <citation type="journal article" date="2015" name="Genome Biol. Evol.">
        <title>Comparative Genomics of a Bacterivorous Green Alga Reveals Evolutionary Causalities and Consequences of Phago-Mixotrophic Mode of Nutrition.</title>
        <authorList>
            <person name="Burns J.A."/>
            <person name="Paasch A."/>
            <person name="Narechania A."/>
            <person name="Kim E."/>
        </authorList>
    </citation>
    <scope>NUCLEOTIDE SEQUENCE [LARGE SCALE GENOMIC DNA]</scope>
    <source>
        <strain evidence="2 3">PLY_AMNH</strain>
    </source>
</reference>
<keyword evidence="3" id="KW-1185">Reference proteome</keyword>